<dbReference type="InterPro" id="IPR021886">
    <property type="entry name" value="MgsA_C"/>
</dbReference>
<evidence type="ECO:0000256" key="3">
    <source>
        <dbReference type="ARBA" id="ARBA00022840"/>
    </source>
</evidence>
<dbReference type="Pfam" id="PF12002">
    <property type="entry name" value="MgsA_C"/>
    <property type="match status" value="1"/>
</dbReference>
<comment type="similarity">
    <text evidence="1">Belongs to the AAA ATPase family. RarA/MGS1/WRNIP1 subfamily.</text>
</comment>
<reference evidence="5" key="2">
    <citation type="journal article" date="2021" name="PeerJ">
        <title>Extensive microbial diversity within the chicken gut microbiome revealed by metagenomics and culture.</title>
        <authorList>
            <person name="Gilroy R."/>
            <person name="Ravi A."/>
            <person name="Getino M."/>
            <person name="Pursley I."/>
            <person name="Horton D.L."/>
            <person name="Alikhan N.F."/>
            <person name="Baker D."/>
            <person name="Gharbi K."/>
            <person name="Hall N."/>
            <person name="Watson M."/>
            <person name="Adriaenssens E.M."/>
            <person name="Foster-Nyarko E."/>
            <person name="Jarju S."/>
            <person name="Secka A."/>
            <person name="Antonio M."/>
            <person name="Oren A."/>
            <person name="Chaudhuri R.R."/>
            <person name="La Ragione R."/>
            <person name="Hildebrand F."/>
            <person name="Pallen M.J."/>
        </authorList>
    </citation>
    <scope>NUCLEOTIDE SEQUENCE</scope>
    <source>
        <strain evidence="5">CHK186-9395</strain>
    </source>
</reference>
<dbReference type="PANTHER" id="PTHR13779">
    <property type="entry name" value="WERNER HELICASE-INTERACTING PROTEIN 1 FAMILY MEMBER"/>
    <property type="match status" value="1"/>
</dbReference>
<dbReference type="AlphaFoldDB" id="A0A9D1SYK4"/>
<dbReference type="GO" id="GO:0009378">
    <property type="term" value="F:four-way junction helicase activity"/>
    <property type="evidence" value="ECO:0007669"/>
    <property type="project" value="InterPro"/>
</dbReference>
<dbReference type="CDD" id="cd00009">
    <property type="entry name" value="AAA"/>
    <property type="match status" value="1"/>
</dbReference>
<evidence type="ECO:0000256" key="1">
    <source>
        <dbReference type="ARBA" id="ARBA00008959"/>
    </source>
</evidence>
<accession>A0A9D1SYK4</accession>
<dbReference type="Gene3D" id="1.10.3710.10">
    <property type="entry name" value="DNA polymerase III clamp loader subunits, C-terminal domain"/>
    <property type="match status" value="1"/>
</dbReference>
<dbReference type="InterPro" id="IPR051314">
    <property type="entry name" value="AAA_ATPase_RarA/MGS1/WRNIP1"/>
</dbReference>
<dbReference type="GO" id="GO:0003677">
    <property type="term" value="F:DNA binding"/>
    <property type="evidence" value="ECO:0007669"/>
    <property type="project" value="InterPro"/>
</dbReference>
<comment type="caution">
    <text evidence="5">The sequence shown here is derived from an EMBL/GenBank/DDBJ whole genome shotgun (WGS) entry which is preliminary data.</text>
</comment>
<dbReference type="PANTHER" id="PTHR13779:SF7">
    <property type="entry name" value="ATPASE WRNIP1"/>
    <property type="match status" value="1"/>
</dbReference>
<dbReference type="SUPFAM" id="SSF48019">
    <property type="entry name" value="post-AAA+ oligomerization domain-like"/>
    <property type="match status" value="1"/>
</dbReference>
<dbReference type="GO" id="GO:0005524">
    <property type="term" value="F:ATP binding"/>
    <property type="evidence" value="ECO:0007669"/>
    <property type="project" value="UniProtKB-KW"/>
</dbReference>
<dbReference type="SMART" id="SM00382">
    <property type="entry name" value="AAA"/>
    <property type="match status" value="1"/>
</dbReference>
<dbReference type="InterPro" id="IPR032423">
    <property type="entry name" value="AAA_assoc_2"/>
</dbReference>
<organism evidence="5 6">
    <name type="scientific">Candidatus Caccopulliclostridium gallistercoris</name>
    <dbReference type="NCBI Taxonomy" id="2840719"/>
    <lineage>
        <taxon>Bacteria</taxon>
        <taxon>Bacillati</taxon>
        <taxon>Bacillota</taxon>
        <taxon>Clostridia</taxon>
        <taxon>Candidatus Caccopulliclostridium</taxon>
    </lineage>
</organism>
<dbReference type="GO" id="GO:0006261">
    <property type="term" value="P:DNA-templated DNA replication"/>
    <property type="evidence" value="ECO:0007669"/>
    <property type="project" value="TreeGrafter"/>
</dbReference>
<dbReference type="InterPro" id="IPR008824">
    <property type="entry name" value="RuvB-like_N"/>
</dbReference>
<evidence type="ECO:0000313" key="5">
    <source>
        <dbReference type="EMBL" id="HIV01344.1"/>
    </source>
</evidence>
<protein>
    <submittedName>
        <fullName evidence="5">Replication-associated recombination protein A</fullName>
    </submittedName>
</protein>
<evidence type="ECO:0000259" key="4">
    <source>
        <dbReference type="SMART" id="SM00382"/>
    </source>
</evidence>
<dbReference type="CDD" id="cd18139">
    <property type="entry name" value="HLD_clamp_RarA"/>
    <property type="match status" value="1"/>
</dbReference>
<dbReference type="InterPro" id="IPR003593">
    <property type="entry name" value="AAA+_ATPase"/>
</dbReference>
<reference evidence="5" key="1">
    <citation type="submission" date="2020-10" db="EMBL/GenBank/DDBJ databases">
        <authorList>
            <person name="Gilroy R."/>
        </authorList>
    </citation>
    <scope>NUCLEOTIDE SEQUENCE</scope>
    <source>
        <strain evidence="5">CHK186-9395</strain>
    </source>
</reference>
<dbReference type="Gene3D" id="1.20.272.10">
    <property type="match status" value="1"/>
</dbReference>
<dbReference type="FunFam" id="1.10.8.60:FF:000029">
    <property type="entry name" value="Replication-associated recombination protein A"/>
    <property type="match status" value="1"/>
</dbReference>
<gene>
    <name evidence="5" type="ORF">IAA62_02165</name>
</gene>
<dbReference type="EMBL" id="DVOJ01000007">
    <property type="protein sequence ID" value="HIV01344.1"/>
    <property type="molecule type" value="Genomic_DNA"/>
</dbReference>
<evidence type="ECO:0000256" key="2">
    <source>
        <dbReference type="ARBA" id="ARBA00022741"/>
    </source>
</evidence>
<evidence type="ECO:0000313" key="6">
    <source>
        <dbReference type="Proteomes" id="UP000886861"/>
    </source>
</evidence>
<name>A0A9D1SYK4_9FIRM</name>
<dbReference type="GO" id="GO:0017116">
    <property type="term" value="F:single-stranded DNA helicase activity"/>
    <property type="evidence" value="ECO:0007669"/>
    <property type="project" value="TreeGrafter"/>
</dbReference>
<dbReference type="SUPFAM" id="SSF52540">
    <property type="entry name" value="P-loop containing nucleoside triphosphate hydrolases"/>
    <property type="match status" value="1"/>
</dbReference>
<keyword evidence="2" id="KW-0547">Nucleotide-binding</keyword>
<dbReference type="Pfam" id="PF05496">
    <property type="entry name" value="RuvB_N"/>
    <property type="match status" value="1"/>
</dbReference>
<dbReference type="Gene3D" id="3.40.50.300">
    <property type="entry name" value="P-loop containing nucleotide triphosphate hydrolases"/>
    <property type="match status" value="1"/>
</dbReference>
<dbReference type="GO" id="GO:0008047">
    <property type="term" value="F:enzyme activator activity"/>
    <property type="evidence" value="ECO:0007669"/>
    <property type="project" value="TreeGrafter"/>
</dbReference>
<dbReference type="Pfam" id="PF16193">
    <property type="entry name" value="AAA_assoc_2"/>
    <property type="match status" value="1"/>
</dbReference>
<sequence length="421" mass="47303">MEITKRPPLAERMRPTSFDDFVGQEHIIGKNMLLRRAIEVGELGSCIFYGPPGTGKTTLANIVAKQLKGEFRKLNAVSSGVSDAKEIIREAENLKAMFGTQTYLLLDECHRWNKAQSDCVLEAIEKGSIVFIGSTTENPFTSMTRAIVSRCRVFEFKALEDKDVIKAMKRALEKDEVLSKMPIKVDESALKHFAWASSGDVRMALNALELAVLTTPFNKDKEIVITKEIAEQSIQKKALSIDENQYYDMLSAFCKSIRGSDTEAALYWAQRMLIAGIDPMIIARRLVAHSSEDIGMADSNALLLSTSAMYAVEKMGAPEGLIPLFHAIIYACEAEKSNSVIVARDLSRADAENVKDDNVPDYLKNHPSTNDTKHIKYKYPHDFGGYVKQRYMPESLKDRVYYIPSQNGREKNLVRKKDRNN</sequence>
<dbReference type="Gene3D" id="1.10.8.60">
    <property type="match status" value="1"/>
</dbReference>
<proteinExistence type="inferred from homology"/>
<dbReference type="InterPro" id="IPR008921">
    <property type="entry name" value="DNA_pol3_clamp-load_cplx_C"/>
</dbReference>
<feature type="domain" description="AAA+ ATPase" evidence="4">
    <location>
        <begin position="42"/>
        <end position="159"/>
    </location>
</feature>
<dbReference type="InterPro" id="IPR027417">
    <property type="entry name" value="P-loop_NTPase"/>
</dbReference>
<keyword evidence="3" id="KW-0067">ATP-binding</keyword>
<dbReference type="Proteomes" id="UP000886861">
    <property type="component" value="Unassembled WGS sequence"/>
</dbReference>
<dbReference type="GO" id="GO:0006310">
    <property type="term" value="P:DNA recombination"/>
    <property type="evidence" value="ECO:0007669"/>
    <property type="project" value="InterPro"/>
</dbReference>
<dbReference type="GO" id="GO:0000731">
    <property type="term" value="P:DNA synthesis involved in DNA repair"/>
    <property type="evidence" value="ECO:0007669"/>
    <property type="project" value="TreeGrafter"/>
</dbReference>